<evidence type="ECO:0000313" key="3">
    <source>
        <dbReference type="Proteomes" id="UP001155077"/>
    </source>
</evidence>
<keyword evidence="3" id="KW-1185">Reference proteome</keyword>
<feature type="chain" id="PRO_5046034582" description="DUF4412 domain-containing protein" evidence="1">
    <location>
        <begin position="19"/>
        <end position="239"/>
    </location>
</feature>
<proteinExistence type="predicted"/>
<dbReference type="RefSeq" id="WP_252110976.1">
    <property type="nucleotide sequence ID" value="NZ_JAMSCK010000002.1"/>
</dbReference>
<feature type="signal peptide" evidence="1">
    <location>
        <begin position="1"/>
        <end position="18"/>
    </location>
</feature>
<evidence type="ECO:0008006" key="4">
    <source>
        <dbReference type="Google" id="ProtNLM"/>
    </source>
</evidence>
<keyword evidence="1" id="KW-0732">Signal</keyword>
<accession>A0ABT0Z196</accession>
<protein>
    <recommendedName>
        <fullName evidence="4">DUF4412 domain-containing protein</fullName>
    </recommendedName>
</protein>
<comment type="caution">
    <text evidence="2">The sequence shown here is derived from an EMBL/GenBank/DDBJ whole genome shotgun (WGS) entry which is preliminary data.</text>
</comment>
<dbReference type="EMBL" id="JAMSCK010000002">
    <property type="protein sequence ID" value="MCM8568574.1"/>
    <property type="molecule type" value="Genomic_DNA"/>
</dbReference>
<reference evidence="2" key="1">
    <citation type="submission" date="2022-06" db="EMBL/GenBank/DDBJ databases">
        <title>Gramella sediminis sp. nov., isolated from deep-sea sediment of the Indian Ocean.</title>
        <authorList>
            <person name="Yang L."/>
        </authorList>
    </citation>
    <scope>NUCLEOTIDE SEQUENCE</scope>
    <source>
        <strain evidence="2">HMD3159</strain>
    </source>
</reference>
<name>A0ABT0Z196_9FLAO</name>
<gene>
    <name evidence="2" type="ORF">NE848_04240</name>
</gene>
<organism evidence="2 3">
    <name type="scientific">Gramella jeungdoensis</name>
    <dbReference type="NCBI Taxonomy" id="708091"/>
    <lineage>
        <taxon>Bacteria</taxon>
        <taxon>Pseudomonadati</taxon>
        <taxon>Bacteroidota</taxon>
        <taxon>Flavobacteriia</taxon>
        <taxon>Flavobacteriales</taxon>
        <taxon>Flavobacteriaceae</taxon>
        <taxon>Christiangramia</taxon>
    </lineage>
</organism>
<evidence type="ECO:0000256" key="1">
    <source>
        <dbReference type="SAM" id="SignalP"/>
    </source>
</evidence>
<evidence type="ECO:0000313" key="2">
    <source>
        <dbReference type="EMBL" id="MCM8568574.1"/>
    </source>
</evidence>
<sequence length="239" mass="27713">MRKIFTILLLAVAAQINAQSFEGTLTYTVDFELSEKMLDMGLTREMMKSRMEAEGTWADTVSTSYKDGFYRQLNLSPERSWLVYRPDDKKLYTFQEKEVSDICIVTDTSIDQEYEMTGEMPTLTLLDTIVEYKDYTLETVKVEWKSGTYYYLFDKEHFKVDPENFRGHIYDAFYDFLKISGSLPIRIVKEAGGMMSVNMDLVDASESEIDESIFEIPELIEDEELNSLSMGTGKMMRVK</sequence>
<dbReference type="Proteomes" id="UP001155077">
    <property type="component" value="Unassembled WGS sequence"/>
</dbReference>